<feature type="compositionally biased region" description="Polar residues" evidence="1">
    <location>
        <begin position="101"/>
        <end position="111"/>
    </location>
</feature>
<evidence type="ECO:0000256" key="1">
    <source>
        <dbReference type="SAM" id="MobiDB-lite"/>
    </source>
</evidence>
<protein>
    <submittedName>
        <fullName evidence="2">Uncharacterized protein</fullName>
    </submittedName>
</protein>
<feature type="compositionally biased region" description="Acidic residues" evidence="1">
    <location>
        <begin position="273"/>
        <end position="289"/>
    </location>
</feature>
<comment type="caution">
    <text evidence="2">The sequence shown here is derived from an EMBL/GenBank/DDBJ whole genome shotgun (WGS) entry which is preliminary data.</text>
</comment>
<evidence type="ECO:0000313" key="2">
    <source>
        <dbReference type="EMBL" id="KAK3091265.1"/>
    </source>
</evidence>
<evidence type="ECO:0000313" key="3">
    <source>
        <dbReference type="Proteomes" id="UP001186944"/>
    </source>
</evidence>
<sequence>MTEFKRPPLEGLFQTKGEESDSLLPVKQQIEHFEQKSRLNFNKSRPAPPPPGAQIQLPKIGNYQPKILLRSRSDDSKNDSDSNVPHSARETTGIYSRHFNRSVSQDSDNSAAYQKLQDNDNLDISKKYMIIGDKDVPITVHQTDHTDEEQGNTYYSPYGTENPAFVSDNKTVLDNENTESATTLDFEEVSKKTIFDEDFDENKENFDAGNVKNNPLFGKDMPIDIEDENKDDIIDDTPIPPPRRKNKPAPARPASMPPMEYPVKPAPRLDSVSETEEPYIPEPDYDDDVAETKYSKYSEVPRKPSLDNQRSNNFSKFTGEDYSQYLSDDEDYFSDHTYTWRKNIQYRRKGPSQTGKQRPISHPQKGGGSRKPQGGLKPLGKTKHDPKMESIKRNTIRDFSFSDSKIGYGDRTVKSTSAKGRYEKRNKERPRIDGSEGSYEEFLRMRSNENGSSSSADSGHDTGDDMYLQNNVFANSQPRQVRERKGSMWQRLTWKFKRHSAYQLS</sequence>
<feature type="region of interest" description="Disordered" evidence="1">
    <location>
        <begin position="344"/>
        <end position="467"/>
    </location>
</feature>
<dbReference type="EMBL" id="VSWD01000010">
    <property type="protein sequence ID" value="KAK3091265.1"/>
    <property type="molecule type" value="Genomic_DNA"/>
</dbReference>
<feature type="compositionally biased region" description="Basic and acidic residues" evidence="1">
    <location>
        <begin position="420"/>
        <end position="434"/>
    </location>
</feature>
<feature type="compositionally biased region" description="Polar residues" evidence="1">
    <location>
        <begin position="306"/>
        <end position="316"/>
    </location>
</feature>
<accession>A0AA88XSW7</accession>
<gene>
    <name evidence="2" type="ORF">FSP39_018436</name>
</gene>
<feature type="compositionally biased region" description="Basic and acidic residues" evidence="1">
    <location>
        <begin position="71"/>
        <end position="80"/>
    </location>
</feature>
<feature type="compositionally biased region" description="Basic and acidic residues" evidence="1">
    <location>
        <begin position="382"/>
        <end position="396"/>
    </location>
</feature>
<name>A0AA88XSW7_PINIB</name>
<proteinExistence type="predicted"/>
<keyword evidence="3" id="KW-1185">Reference proteome</keyword>
<organism evidence="2 3">
    <name type="scientific">Pinctada imbricata</name>
    <name type="common">Atlantic pearl-oyster</name>
    <name type="synonym">Pinctada martensii</name>
    <dbReference type="NCBI Taxonomy" id="66713"/>
    <lineage>
        <taxon>Eukaryota</taxon>
        <taxon>Metazoa</taxon>
        <taxon>Spiralia</taxon>
        <taxon>Lophotrochozoa</taxon>
        <taxon>Mollusca</taxon>
        <taxon>Bivalvia</taxon>
        <taxon>Autobranchia</taxon>
        <taxon>Pteriomorphia</taxon>
        <taxon>Pterioida</taxon>
        <taxon>Pterioidea</taxon>
        <taxon>Pteriidae</taxon>
        <taxon>Pinctada</taxon>
    </lineage>
</organism>
<feature type="region of interest" description="Disordered" evidence="1">
    <location>
        <begin position="203"/>
        <end position="317"/>
    </location>
</feature>
<dbReference type="AlphaFoldDB" id="A0AA88XSW7"/>
<feature type="compositionally biased region" description="Basic and acidic residues" evidence="1">
    <location>
        <begin position="290"/>
        <end position="305"/>
    </location>
</feature>
<feature type="compositionally biased region" description="Acidic residues" evidence="1">
    <location>
        <begin position="223"/>
        <end position="235"/>
    </location>
</feature>
<dbReference type="Proteomes" id="UP001186944">
    <property type="component" value="Unassembled WGS sequence"/>
</dbReference>
<feature type="region of interest" description="Disordered" evidence="1">
    <location>
        <begin position="1"/>
        <end position="111"/>
    </location>
</feature>
<reference evidence="2" key="1">
    <citation type="submission" date="2019-08" db="EMBL/GenBank/DDBJ databases">
        <title>The improved chromosome-level genome for the pearl oyster Pinctada fucata martensii using PacBio sequencing and Hi-C.</title>
        <authorList>
            <person name="Zheng Z."/>
        </authorList>
    </citation>
    <scope>NUCLEOTIDE SEQUENCE</scope>
    <source>
        <strain evidence="2">ZZ-2019</strain>
        <tissue evidence="2">Adductor muscle</tissue>
    </source>
</reference>